<comment type="caution">
    <text evidence="8">The sequence shown here is derived from an EMBL/GenBank/DDBJ whole genome shotgun (WGS) entry which is preliminary data.</text>
</comment>
<dbReference type="SFLD" id="SFLDG01101">
    <property type="entry name" value="Uncharacterised_Radical_SAM_Su"/>
    <property type="match status" value="1"/>
</dbReference>
<dbReference type="InterPro" id="IPR016431">
    <property type="entry name" value="Pyrv-formate_lyase-activ_prd"/>
</dbReference>
<organism evidence="8 9">
    <name type="scientific">Anaerosporomusa subterranea</name>
    <dbReference type="NCBI Taxonomy" id="1794912"/>
    <lineage>
        <taxon>Bacteria</taxon>
        <taxon>Bacillati</taxon>
        <taxon>Bacillota</taxon>
        <taxon>Negativicutes</taxon>
        <taxon>Acetonemataceae</taxon>
        <taxon>Anaerosporomusa</taxon>
    </lineage>
</organism>
<reference evidence="8 9" key="1">
    <citation type="submission" date="2016-02" db="EMBL/GenBank/DDBJ databases">
        <title>Anaerosporomusa subterraneum gen. nov., sp. nov., a spore-forming obligate anaerobe isolated from saprolite.</title>
        <authorList>
            <person name="Choi J.K."/>
            <person name="Shah M."/>
            <person name="Yee N."/>
        </authorList>
    </citation>
    <scope>NUCLEOTIDE SEQUENCE [LARGE SCALE GENOMIC DNA]</scope>
    <source>
        <strain evidence="8 9">RU4</strain>
    </source>
</reference>
<dbReference type="GO" id="GO:0003824">
    <property type="term" value="F:catalytic activity"/>
    <property type="evidence" value="ECO:0007669"/>
    <property type="project" value="InterPro"/>
</dbReference>
<dbReference type="InterPro" id="IPR058240">
    <property type="entry name" value="rSAM_sf"/>
</dbReference>
<dbReference type="AlphaFoldDB" id="A0A154BUY9"/>
<dbReference type="Gene3D" id="3.20.20.70">
    <property type="entry name" value="Aldolase class I"/>
    <property type="match status" value="1"/>
</dbReference>
<evidence type="ECO:0000259" key="7">
    <source>
        <dbReference type="PROSITE" id="PS51918"/>
    </source>
</evidence>
<sequence>MKAAEYFSIEGDGVRCCLCPHNCLIRSDKTGFCRTRVNRNGSLYITNYGACTASAIDPIEKKPLYHFYPGADILSLGSWGCNFNCRFCQNWHLTQTNVEPTDLSPQESVNLAISAGKTNIGIAYTYSEPGVWFEYVRDAAIVARSAGLANVVVTNGYINPKPLAELLTCTDAMNIDVKAFTEDFYKTVCSGELHQVMSTVESAVQACHVEVTTLVIPGMNDSMNEISALAKWLATLSPDIPLHLSRYFPNYQMNLPATPLTTLQQAWQTAREYLHYVYIGNIGPTGTNTDCPGCGALLIERCQRKSWLTKDKLCPECGQRIPIIGQIMY</sequence>
<dbReference type="InterPro" id="IPR034457">
    <property type="entry name" value="Organic_radical-activating"/>
</dbReference>
<dbReference type="SUPFAM" id="SSF102114">
    <property type="entry name" value="Radical SAM enzymes"/>
    <property type="match status" value="1"/>
</dbReference>
<dbReference type="CDD" id="cd01335">
    <property type="entry name" value="Radical_SAM"/>
    <property type="match status" value="1"/>
</dbReference>
<dbReference type="InterPro" id="IPR013785">
    <property type="entry name" value="Aldolase_TIM"/>
</dbReference>
<dbReference type="Proteomes" id="UP000076268">
    <property type="component" value="Unassembled WGS sequence"/>
</dbReference>
<dbReference type="SFLD" id="SFLDS00029">
    <property type="entry name" value="Radical_SAM"/>
    <property type="match status" value="1"/>
</dbReference>
<dbReference type="PIRSF" id="PIRSF004869">
    <property type="entry name" value="PflX_prd"/>
    <property type="match status" value="1"/>
</dbReference>
<keyword evidence="2 6" id="KW-0949">S-adenosyl-L-methionine</keyword>
<keyword evidence="3 6" id="KW-0479">Metal-binding</keyword>
<evidence type="ECO:0000256" key="3">
    <source>
        <dbReference type="ARBA" id="ARBA00022723"/>
    </source>
</evidence>
<feature type="domain" description="Radical SAM core" evidence="7">
    <location>
        <begin position="66"/>
        <end position="285"/>
    </location>
</feature>
<proteinExistence type="predicted"/>
<evidence type="ECO:0000313" key="9">
    <source>
        <dbReference type="Proteomes" id="UP000076268"/>
    </source>
</evidence>
<feature type="binding site" evidence="6">
    <location>
        <position position="85"/>
    </location>
    <ligand>
        <name>[4Fe-4S] cluster</name>
        <dbReference type="ChEBI" id="CHEBI:49883"/>
        <note>4Fe-4S-S-AdoMet</note>
    </ligand>
</feature>
<keyword evidence="1" id="KW-0004">4Fe-4S</keyword>
<evidence type="ECO:0000256" key="1">
    <source>
        <dbReference type="ARBA" id="ARBA00022485"/>
    </source>
</evidence>
<evidence type="ECO:0000256" key="4">
    <source>
        <dbReference type="ARBA" id="ARBA00023004"/>
    </source>
</evidence>
<dbReference type="GO" id="GO:0046872">
    <property type="term" value="F:metal ion binding"/>
    <property type="evidence" value="ECO:0007669"/>
    <property type="project" value="UniProtKB-KW"/>
</dbReference>
<dbReference type="PANTHER" id="PTHR30352:SF5">
    <property type="entry name" value="PYRUVATE FORMATE-LYASE 1-ACTIVATING ENZYME"/>
    <property type="match status" value="1"/>
</dbReference>
<dbReference type="NCBIfam" id="TIGR04337">
    <property type="entry name" value="AmmeMemoSam_rS"/>
    <property type="match status" value="1"/>
</dbReference>
<gene>
    <name evidence="8" type="ORF">AXX12_17890</name>
</gene>
<dbReference type="PROSITE" id="PS51918">
    <property type="entry name" value="RADICAL_SAM"/>
    <property type="match status" value="1"/>
</dbReference>
<dbReference type="STRING" id="1794912.AXX12_17890"/>
<protein>
    <submittedName>
        <fullName evidence="8">Radical SAM protein</fullName>
    </submittedName>
</protein>
<evidence type="ECO:0000256" key="6">
    <source>
        <dbReference type="PIRSR" id="PIRSR004869-50"/>
    </source>
</evidence>
<keyword evidence="9" id="KW-1185">Reference proteome</keyword>
<feature type="binding site" evidence="6">
    <location>
        <position position="88"/>
    </location>
    <ligand>
        <name>[4Fe-4S] cluster</name>
        <dbReference type="ChEBI" id="CHEBI:49883"/>
        <note>4Fe-4S-S-AdoMet</note>
    </ligand>
</feature>
<keyword evidence="5 6" id="KW-0411">Iron-sulfur</keyword>
<accession>A0A154BUY9</accession>
<dbReference type="Pfam" id="PF04055">
    <property type="entry name" value="Radical_SAM"/>
    <property type="match status" value="1"/>
</dbReference>
<dbReference type="EMBL" id="LSGP01000008">
    <property type="protein sequence ID" value="KYZ77742.1"/>
    <property type="molecule type" value="Genomic_DNA"/>
</dbReference>
<evidence type="ECO:0000256" key="2">
    <source>
        <dbReference type="ARBA" id="ARBA00022691"/>
    </source>
</evidence>
<dbReference type="InterPro" id="IPR007197">
    <property type="entry name" value="rSAM"/>
</dbReference>
<dbReference type="GO" id="GO:0051539">
    <property type="term" value="F:4 iron, 4 sulfur cluster binding"/>
    <property type="evidence" value="ECO:0007669"/>
    <property type="project" value="UniProtKB-KW"/>
</dbReference>
<name>A0A154BUY9_ANASB</name>
<dbReference type="RefSeq" id="WP_066238021.1">
    <property type="nucleotide sequence ID" value="NZ_LSGP01000008.1"/>
</dbReference>
<comment type="cofactor">
    <cofactor evidence="6">
        <name>[4Fe-4S] cluster</name>
        <dbReference type="ChEBI" id="CHEBI:49883"/>
    </cofactor>
    <text evidence="6">Binds 1 [4Fe-4S] cluster. The cluster is coordinated with 3 cysteines and an exchangeable S-adenosyl-L-methionine.</text>
</comment>
<dbReference type="InterPro" id="IPR027596">
    <property type="entry name" value="AmmeMemoSam_rS"/>
</dbReference>
<feature type="binding site" evidence="6">
    <location>
        <position position="81"/>
    </location>
    <ligand>
        <name>[4Fe-4S] cluster</name>
        <dbReference type="ChEBI" id="CHEBI:49883"/>
        <note>4Fe-4S-S-AdoMet</note>
    </ligand>
</feature>
<dbReference type="OrthoDB" id="9778883at2"/>
<keyword evidence="4 6" id="KW-0408">Iron</keyword>
<evidence type="ECO:0000256" key="5">
    <source>
        <dbReference type="ARBA" id="ARBA00023014"/>
    </source>
</evidence>
<dbReference type="PANTHER" id="PTHR30352">
    <property type="entry name" value="PYRUVATE FORMATE-LYASE-ACTIVATING ENZYME"/>
    <property type="match status" value="1"/>
</dbReference>
<evidence type="ECO:0000313" key="8">
    <source>
        <dbReference type="EMBL" id="KYZ77742.1"/>
    </source>
</evidence>